<dbReference type="Gene3D" id="4.10.1000.10">
    <property type="entry name" value="Zinc finger, CCCH-type"/>
    <property type="match status" value="1"/>
</dbReference>
<dbReference type="GO" id="GO:0099122">
    <property type="term" value="F:RNA polymerase II C-terminal domain binding"/>
    <property type="evidence" value="ECO:0007669"/>
    <property type="project" value="InterPro"/>
</dbReference>
<dbReference type="InterPro" id="IPR036855">
    <property type="entry name" value="Znf_CCCH_sf"/>
</dbReference>
<evidence type="ECO:0000256" key="2">
    <source>
        <dbReference type="ARBA" id="ARBA00022771"/>
    </source>
</evidence>
<feature type="coiled-coil region" evidence="6">
    <location>
        <begin position="934"/>
        <end position="968"/>
    </location>
</feature>
<feature type="compositionally biased region" description="Acidic residues" evidence="7">
    <location>
        <begin position="1"/>
        <end position="10"/>
    </location>
</feature>
<feature type="zinc finger region" description="C3H1-type" evidence="5">
    <location>
        <begin position="1192"/>
        <end position="1219"/>
    </location>
</feature>
<reference evidence="10" key="1">
    <citation type="submission" date="2021-11" db="EMBL/GenBank/DDBJ databases">
        <authorList>
            <consortium name="Genoscope - CEA"/>
            <person name="William W."/>
        </authorList>
    </citation>
    <scope>NUCLEOTIDE SEQUENCE</scope>
</reference>
<dbReference type="Gene3D" id="3.30.70.330">
    <property type="match status" value="1"/>
</dbReference>
<evidence type="ECO:0000256" key="4">
    <source>
        <dbReference type="PROSITE-ProRule" id="PRU00176"/>
    </source>
</evidence>
<dbReference type="InterPro" id="IPR000571">
    <property type="entry name" value="Znf_CCCH"/>
</dbReference>
<feature type="region of interest" description="Disordered" evidence="7">
    <location>
        <begin position="50"/>
        <end position="111"/>
    </location>
</feature>
<dbReference type="Proteomes" id="UP000789595">
    <property type="component" value="Unassembled WGS sequence"/>
</dbReference>
<dbReference type="InterPro" id="IPR039881">
    <property type="entry name" value="PCIF1-like"/>
</dbReference>
<keyword evidence="3 5" id="KW-0862">Zinc</keyword>
<evidence type="ECO:0000313" key="11">
    <source>
        <dbReference type="Proteomes" id="UP000789595"/>
    </source>
</evidence>
<dbReference type="InterPro" id="IPR035979">
    <property type="entry name" value="RBD_domain_sf"/>
</dbReference>
<feature type="compositionally biased region" description="Acidic residues" evidence="7">
    <location>
        <begin position="809"/>
        <end position="818"/>
    </location>
</feature>
<comment type="caution">
    <text evidence="10">The sequence shown here is derived from an EMBL/GenBank/DDBJ whole genome shotgun (WGS) entry which is preliminary data.</text>
</comment>
<feature type="region of interest" description="Disordered" evidence="7">
    <location>
        <begin position="280"/>
        <end position="304"/>
    </location>
</feature>
<feature type="compositionally biased region" description="Basic residues" evidence="7">
    <location>
        <begin position="1084"/>
        <end position="1093"/>
    </location>
</feature>
<evidence type="ECO:0000256" key="3">
    <source>
        <dbReference type="ARBA" id="ARBA00022833"/>
    </source>
</evidence>
<dbReference type="PROSITE" id="PS50102">
    <property type="entry name" value="RRM"/>
    <property type="match status" value="1"/>
</dbReference>
<dbReference type="SMART" id="SM00360">
    <property type="entry name" value="RRM"/>
    <property type="match status" value="1"/>
</dbReference>
<dbReference type="EMBL" id="CAKKNE010000005">
    <property type="protein sequence ID" value="CAH0377743.1"/>
    <property type="molecule type" value="Genomic_DNA"/>
</dbReference>
<dbReference type="SMART" id="SM00356">
    <property type="entry name" value="ZnF_C3H1"/>
    <property type="match status" value="1"/>
</dbReference>
<dbReference type="SUPFAM" id="SSF54928">
    <property type="entry name" value="RNA-binding domain, RBD"/>
    <property type="match status" value="1"/>
</dbReference>
<feature type="region of interest" description="Disordered" evidence="7">
    <location>
        <begin position="1068"/>
        <end position="1095"/>
    </location>
</feature>
<dbReference type="PANTHER" id="PTHR21727:SF0">
    <property type="entry name" value="MRNA (2'-O-METHYLADENOSINE-N(6)-)-METHYLTRANSFERASE"/>
    <property type="match status" value="1"/>
</dbReference>
<feature type="compositionally biased region" description="Acidic residues" evidence="7">
    <location>
        <begin position="734"/>
        <end position="790"/>
    </location>
</feature>
<protein>
    <submittedName>
        <fullName evidence="10">Uncharacterized protein</fullName>
    </submittedName>
</protein>
<evidence type="ECO:0000256" key="6">
    <source>
        <dbReference type="SAM" id="Coils"/>
    </source>
</evidence>
<dbReference type="GO" id="GO:0008270">
    <property type="term" value="F:zinc ion binding"/>
    <property type="evidence" value="ECO:0007669"/>
    <property type="project" value="UniProtKB-KW"/>
</dbReference>
<dbReference type="Pfam" id="PF00642">
    <property type="entry name" value="zf-CCCH"/>
    <property type="match status" value="1"/>
</dbReference>
<evidence type="ECO:0000259" key="8">
    <source>
        <dbReference type="PROSITE" id="PS50102"/>
    </source>
</evidence>
<feature type="domain" description="RRM" evidence="8">
    <location>
        <begin position="117"/>
        <end position="204"/>
    </location>
</feature>
<keyword evidence="6" id="KW-0175">Coiled coil</keyword>
<dbReference type="GO" id="GO:0003723">
    <property type="term" value="F:RNA binding"/>
    <property type="evidence" value="ECO:0007669"/>
    <property type="project" value="UniProtKB-UniRule"/>
</dbReference>
<feature type="compositionally biased region" description="Pro residues" evidence="7">
    <location>
        <begin position="473"/>
        <end position="487"/>
    </location>
</feature>
<dbReference type="Pfam" id="PF12237">
    <property type="entry name" value="PCIF1_WW"/>
    <property type="match status" value="1"/>
</dbReference>
<feature type="compositionally biased region" description="Basic and acidic residues" evidence="7">
    <location>
        <begin position="50"/>
        <end position="62"/>
    </location>
</feature>
<feature type="region of interest" description="Disordered" evidence="7">
    <location>
        <begin position="399"/>
        <end position="488"/>
    </location>
</feature>
<accession>A0A8J2T101</accession>
<dbReference type="InterPro" id="IPR000504">
    <property type="entry name" value="RRM_dom"/>
</dbReference>
<evidence type="ECO:0000313" key="10">
    <source>
        <dbReference type="EMBL" id="CAH0377743.1"/>
    </source>
</evidence>
<dbReference type="InterPro" id="IPR012677">
    <property type="entry name" value="Nucleotide-bd_a/b_plait_sf"/>
</dbReference>
<name>A0A8J2T101_9STRA</name>
<dbReference type="PROSITE" id="PS50103">
    <property type="entry name" value="ZF_C3H1"/>
    <property type="match status" value="1"/>
</dbReference>
<dbReference type="SUPFAM" id="SSF90229">
    <property type="entry name" value="CCCH zinc finger"/>
    <property type="match status" value="1"/>
</dbReference>
<feature type="domain" description="C3H1-type" evidence="9">
    <location>
        <begin position="1192"/>
        <end position="1219"/>
    </location>
</feature>
<dbReference type="PANTHER" id="PTHR21727">
    <property type="entry name" value="PHOSPHORYLATED CTD INTERACTING FACTOR 1"/>
    <property type="match status" value="1"/>
</dbReference>
<dbReference type="InterPro" id="IPR022035">
    <property type="entry name" value="PCIF1_WW"/>
</dbReference>
<dbReference type="GO" id="GO:0016422">
    <property type="term" value="F:mRNA (2'-O-methyladenosine-N6-)-methyltransferase activity"/>
    <property type="evidence" value="ECO:0007669"/>
    <property type="project" value="InterPro"/>
</dbReference>
<keyword evidence="1 5" id="KW-0479">Metal-binding</keyword>
<sequence>MGSDSEESYDPGEPPTTEQPKKKADEEMYDLGVFDEDPEELQKRAVALMKQRDLRNSLKSREVPGGVWDGFRWADPDDDGTAGRPPGRRPPSPASQAARRQLAHGPPPTADLNIGNRKFFVGGLSHACGDGELRAHFQRFGRVTSCIVMRRDGRSRGFGFVTYADEGAARDCARTAKHVILDKAIMDFNNPPAGDALPACPASYEGSMDMAPQEAQPPGTPHAAPMPLDGGRTAPVAAPQRAAPPFVDPWLTEADAAGDPMLCGDALAPMDAAPSVRAPKALTPPARAPMALTPPVPPTAPMDAAPTAAAAPMALTPAVPPTAPMDAAPTATAAPMALTPAVPPSTSIAPMDAAPTAAAAPMALTPPAAPMALTPPAPRAASDAAAPPVVVVATAPAATKGKRVKRQTIGPGAPPAAPAPPAVAAPAPPAAAAPPAAPPAPVAAPAAAAPPRPLPPGARFNAKGETIVRLRRPPPPPRPPTPPPPPMNDVRVGARVAKSFPGFGARKWLGTISAQRASGKWEVRWDDDPGYRQAYAETTMRKCLIHGAAAAPPPPPPTPATPSTENRACLMCGESTRLPDGSLDADGCVRCDACAVEMCRDCSGQRRRRRTWRCDTCVNASGLGEAEIDDVVEEPAGAEERPMRRAASLDAATVLASRLDNNRNKPDVAASVLGPLAVAIPEARSRRPSDDTPPSTNEDSDEDVATLRKRRSPSSSPRAGPVEAAAPARVVTESADEEPVDTQPYDDDEAPAPPADEDEEPVVDEADEADEPVDADEAPPDEEEPVDEAAAEIPDEKPRSPRARRRIADEEEEEDDGGAAERAAAAEAEEAALLARLARCGADLGKAASEGDPAAAVKALGALDALGDVENSITSYEGLGATGVIQALKQLKKQKTYGQADASASIEQATTLFERWKAANGAIQARNDADPVKARRLKAGVEELIKKAKAAEEEVEEEEEEFEEEEVVTMVIAENDRSARGVQRGDRLWALFDKDEHGQEWWGGTVVQADLNSRGDGDVDVVFDDGEREVMRAKECFRRCEAGILRSLRQARPNKKAERRLKQCGVTPRENHDIRLPPQQKARAPPKKKKATKKAASAVGARAQARAEAVWAAAARAPSTAADAWAAVERSAETKARKRAAAAPAAAPVAKIPRRKLKAKKAPAVEPVVKPTAVPRKPKKPAVVQRRPSPDPRGDTACHFWARGECRNGDACPYKHDPSARPRTPIIDYTTSPLLMVEKGCEAAQDSRADLDFLLRDACVRAGRIKPSGYEGQKEAGNLFGYCSFWAGSAPSRTRTRPLPSLECSETHQKLEESILDFVHKAKPDPASPYAGANAKKLASDAARSWLKANDETSDTLETFSRDCATDDWTDATCGLCAASLVSVWPSIRPRETSRRRRNPDAVRVHRVDNPRGQTCELVCKAAPKLRACIRLEVLFRLKRRHDHFIRATCAGNAQKQQLEQARFLTRCLVVLLKYGALLSDPGQHGMLPLAVFGTLQEWGCEGEGFATPLNATLQSYCSLHSEADRCFGSLGSFFDWRPKMGSFELNPPFTIRSTAVEDHVVELLQAAERDGKALSFCYVVPETAGRLQTRKSIRRETPFLAGELMVRASSKYSGGMGQGHVYRRGNEFQTHAKQPWDCPFTTVITWFQTTAAKEKWPVTDALKRDLLTAFAPGAPEPEAMR</sequence>
<evidence type="ECO:0000256" key="1">
    <source>
        <dbReference type="ARBA" id="ARBA00022723"/>
    </source>
</evidence>
<evidence type="ECO:0000259" key="9">
    <source>
        <dbReference type="PROSITE" id="PS50103"/>
    </source>
</evidence>
<evidence type="ECO:0000256" key="5">
    <source>
        <dbReference type="PROSITE-ProRule" id="PRU00723"/>
    </source>
</evidence>
<evidence type="ECO:0000256" key="7">
    <source>
        <dbReference type="SAM" id="MobiDB-lite"/>
    </source>
</evidence>
<keyword evidence="4" id="KW-0694">RNA-binding</keyword>
<feature type="compositionally biased region" description="Acidic residues" evidence="7">
    <location>
        <begin position="27"/>
        <end position="38"/>
    </location>
</feature>
<keyword evidence="2 5" id="KW-0863">Zinc-finger</keyword>
<keyword evidence="11" id="KW-1185">Reference proteome</keyword>
<organism evidence="10 11">
    <name type="scientific">Pelagomonas calceolata</name>
    <dbReference type="NCBI Taxonomy" id="35677"/>
    <lineage>
        <taxon>Eukaryota</taxon>
        <taxon>Sar</taxon>
        <taxon>Stramenopiles</taxon>
        <taxon>Ochrophyta</taxon>
        <taxon>Pelagophyceae</taxon>
        <taxon>Pelagomonadales</taxon>
        <taxon>Pelagomonadaceae</taxon>
        <taxon>Pelagomonas</taxon>
    </lineage>
</organism>
<dbReference type="OrthoDB" id="193787at2759"/>
<proteinExistence type="predicted"/>
<feature type="region of interest" description="Disordered" evidence="7">
    <location>
        <begin position="680"/>
        <end position="828"/>
    </location>
</feature>
<feature type="region of interest" description="Disordered" evidence="7">
    <location>
        <begin position="1"/>
        <end position="38"/>
    </location>
</feature>
<gene>
    <name evidence="10" type="ORF">PECAL_5P22740</name>
</gene>
<feature type="compositionally biased region" description="Pro residues" evidence="7">
    <location>
        <begin position="412"/>
        <end position="456"/>
    </location>
</feature>
<feature type="region of interest" description="Disordered" evidence="7">
    <location>
        <begin position="1172"/>
        <end position="1195"/>
    </location>
</feature>
<dbReference type="Pfam" id="PF00076">
    <property type="entry name" value="RRM_1"/>
    <property type="match status" value="1"/>
</dbReference>